<evidence type="ECO:0000313" key="7">
    <source>
        <dbReference type="EMBL" id="QFJ55627.1"/>
    </source>
</evidence>
<comment type="cofactor">
    <cofactor evidence="1">
        <name>Mg(2+)</name>
        <dbReference type="ChEBI" id="CHEBI:18420"/>
    </cofactor>
</comment>
<keyword evidence="2" id="KW-0479">Metal-binding</keyword>
<dbReference type="InterPro" id="IPR004659">
    <property type="entry name" value="RNase_E/G"/>
</dbReference>
<organism evidence="7 8">
    <name type="scientific">Pseudobutyrivibrio xylanivorans</name>
    <dbReference type="NCBI Taxonomy" id="185007"/>
    <lineage>
        <taxon>Bacteria</taxon>
        <taxon>Bacillati</taxon>
        <taxon>Bacillota</taxon>
        <taxon>Clostridia</taxon>
        <taxon>Lachnospirales</taxon>
        <taxon>Lachnospiraceae</taxon>
        <taxon>Pseudobutyrivibrio</taxon>
    </lineage>
</organism>
<feature type="domain" description="RNA-binding protein AU-1/Ribonuclease E/G" evidence="6">
    <location>
        <begin position="156"/>
        <end position="288"/>
    </location>
</feature>
<gene>
    <name evidence="7" type="ORF">FXF36_12455</name>
</gene>
<accession>A0A5P6VSK5</accession>
<dbReference type="OrthoDB" id="9804278at2"/>
<reference evidence="8" key="1">
    <citation type="submission" date="2019-08" db="EMBL/GenBank/DDBJ databases">
        <title>Complete Genome Sequence of the Polysaccharide-Degrading Rumen Bacterium Pseudobutyrivibrio xylanivorans MA3014.</title>
        <authorList>
            <person name="Palevich N."/>
            <person name="Maclean P.H."/>
            <person name="Kelly W.J."/>
            <person name="Leahy S.C."/>
            <person name="Rakonjac J."/>
            <person name="Attwood G.T."/>
        </authorList>
    </citation>
    <scope>NUCLEOTIDE SEQUENCE [LARGE SCALE GENOMIC DNA]</scope>
    <source>
        <strain evidence="8">MA3014</strain>
    </source>
</reference>
<evidence type="ECO:0000256" key="3">
    <source>
        <dbReference type="ARBA" id="ARBA00022801"/>
    </source>
</evidence>
<evidence type="ECO:0000259" key="6">
    <source>
        <dbReference type="Pfam" id="PF10150"/>
    </source>
</evidence>
<evidence type="ECO:0000256" key="2">
    <source>
        <dbReference type="ARBA" id="ARBA00022723"/>
    </source>
</evidence>
<dbReference type="Proteomes" id="UP000327030">
    <property type="component" value="Chromosome 1"/>
</dbReference>
<keyword evidence="3" id="KW-0378">Hydrolase</keyword>
<evidence type="ECO:0000256" key="1">
    <source>
        <dbReference type="ARBA" id="ARBA00001946"/>
    </source>
</evidence>
<name>A0A5P6VSK5_PSEXY</name>
<dbReference type="GO" id="GO:0016787">
    <property type="term" value="F:hydrolase activity"/>
    <property type="evidence" value="ECO:0007669"/>
    <property type="project" value="UniProtKB-KW"/>
</dbReference>
<evidence type="ECO:0000256" key="5">
    <source>
        <dbReference type="ARBA" id="ARBA00022884"/>
    </source>
</evidence>
<evidence type="ECO:0000256" key="4">
    <source>
        <dbReference type="ARBA" id="ARBA00022842"/>
    </source>
</evidence>
<dbReference type="PANTHER" id="PTHR30001">
    <property type="entry name" value="RIBONUCLEASE"/>
    <property type="match status" value="1"/>
</dbReference>
<evidence type="ECO:0000313" key="8">
    <source>
        <dbReference type="Proteomes" id="UP000327030"/>
    </source>
</evidence>
<dbReference type="GO" id="GO:0006364">
    <property type="term" value="P:rRNA processing"/>
    <property type="evidence" value="ECO:0007669"/>
    <property type="project" value="TreeGrafter"/>
</dbReference>
<proteinExistence type="predicted"/>
<keyword evidence="4" id="KW-0460">Magnesium</keyword>
<dbReference type="AlphaFoldDB" id="A0A5P6VSK5"/>
<dbReference type="PANTHER" id="PTHR30001:SF0">
    <property type="entry name" value="RIBONUCLEASE G"/>
    <property type="match status" value="1"/>
</dbReference>
<dbReference type="KEGG" id="pxv:FXF36_12455"/>
<dbReference type="RefSeq" id="WP_151624573.1">
    <property type="nucleotide sequence ID" value="NZ_CP043028.1"/>
</dbReference>
<keyword evidence="5" id="KW-0694">RNA-binding</keyword>
<dbReference type="Pfam" id="PF10150">
    <property type="entry name" value="RNase_E_G"/>
    <property type="match status" value="1"/>
</dbReference>
<sequence length="295" mass="33495">MSIKKCVITKGIYQDKELRLLVSFDEKDKPLDVINLDISKIGTVCVASVEKVLNDIDACILKLSTGDKGFIENRKLKPEYFLERHSEKKKVCQADKFWVEITQDRKGTKPYSCKFIEAVDNAKINGNFIDFFINNYADIECEIVSDLPEIIGKDLNVREYSDVTYSLWQLYDITKLIDNITSKIVHLKNGGNIIIEPTEAMTIIDVNSAKSGGKSNPMETNKQALTELASQLRLRSISGIIIVDLLKVSREEEQELINYFKELCKSDMSNISLHGFSNLGLMELTRSRSFSTFII</sequence>
<dbReference type="EMBL" id="CP043028">
    <property type="protein sequence ID" value="QFJ55627.1"/>
    <property type="molecule type" value="Genomic_DNA"/>
</dbReference>
<dbReference type="GO" id="GO:0005737">
    <property type="term" value="C:cytoplasm"/>
    <property type="evidence" value="ECO:0007669"/>
    <property type="project" value="TreeGrafter"/>
</dbReference>
<dbReference type="GO" id="GO:0046872">
    <property type="term" value="F:metal ion binding"/>
    <property type="evidence" value="ECO:0007669"/>
    <property type="project" value="UniProtKB-KW"/>
</dbReference>
<dbReference type="GO" id="GO:0003723">
    <property type="term" value="F:RNA binding"/>
    <property type="evidence" value="ECO:0007669"/>
    <property type="project" value="UniProtKB-KW"/>
</dbReference>
<dbReference type="InterPro" id="IPR019307">
    <property type="entry name" value="RNA-bd_AU-1/RNase_E/G"/>
</dbReference>
<protein>
    <recommendedName>
        <fullName evidence="6">RNA-binding protein AU-1/Ribonuclease E/G domain-containing protein</fullName>
    </recommendedName>
</protein>
<dbReference type="GO" id="GO:0004540">
    <property type="term" value="F:RNA nuclease activity"/>
    <property type="evidence" value="ECO:0007669"/>
    <property type="project" value="InterPro"/>
</dbReference>